<keyword evidence="2" id="KW-0812">Transmembrane</keyword>
<dbReference type="EMBL" id="SLWS01000001">
    <property type="protein sequence ID" value="TCO65203.1"/>
    <property type="molecule type" value="Genomic_DNA"/>
</dbReference>
<protein>
    <submittedName>
        <fullName evidence="5">Uncharacterized protein DUF4349</fullName>
    </submittedName>
</protein>
<feature type="domain" description="DUF4349" evidence="4">
    <location>
        <begin position="70"/>
        <end position="278"/>
    </location>
</feature>
<accession>A0A4R2JXF4</accession>
<sequence>MSRRTSGLLLAGALLLGVTACSSGSSGSNASLAAPEAASGKAGGAAPPRAQDQQSAPQQQQQASAPVQNRQLVQTARMEMSVDSDPLGAIVSARGIATSLNGFTGQEESGGDKASVTLRVPADKFDAALEQLAKLGTVKAQHKQADDVTDQVVDLDARLATQRASVDRMRALLAKAASVNEVAQVESELTRREADLESMESRRTALGGQVALSTVVLEVTRTPPPPTKPVEEKPDNPGFLSGLAGGWTAFGKVLNGIGAALGAMLPFLIALAIPGAAYLYIRRKRRKPKTA</sequence>
<dbReference type="RefSeq" id="WP_132111463.1">
    <property type="nucleotide sequence ID" value="NZ_SLWS01000001.1"/>
</dbReference>
<dbReference type="OrthoDB" id="186919at2"/>
<feature type="signal peptide" evidence="3">
    <location>
        <begin position="1"/>
        <end position="20"/>
    </location>
</feature>
<evidence type="ECO:0000256" key="1">
    <source>
        <dbReference type="SAM" id="MobiDB-lite"/>
    </source>
</evidence>
<reference evidence="5 6" key="1">
    <citation type="submission" date="2019-03" db="EMBL/GenBank/DDBJ databases">
        <title>Genomic Encyclopedia of Type Strains, Phase IV (KMG-IV): sequencing the most valuable type-strain genomes for metagenomic binning, comparative biology and taxonomic classification.</title>
        <authorList>
            <person name="Goeker M."/>
        </authorList>
    </citation>
    <scope>NUCLEOTIDE SEQUENCE [LARGE SCALE GENOMIC DNA]</scope>
    <source>
        <strain evidence="5 6">DSM 45934</strain>
    </source>
</reference>
<feature type="region of interest" description="Disordered" evidence="1">
    <location>
        <begin position="26"/>
        <end position="69"/>
    </location>
</feature>
<feature type="chain" id="PRO_5039297601" evidence="3">
    <location>
        <begin position="21"/>
        <end position="291"/>
    </location>
</feature>
<feature type="transmembrane region" description="Helical" evidence="2">
    <location>
        <begin position="257"/>
        <end position="281"/>
    </location>
</feature>
<organism evidence="5 6">
    <name type="scientific">Actinocrispum wychmicini</name>
    <dbReference type="NCBI Taxonomy" id="1213861"/>
    <lineage>
        <taxon>Bacteria</taxon>
        <taxon>Bacillati</taxon>
        <taxon>Actinomycetota</taxon>
        <taxon>Actinomycetes</taxon>
        <taxon>Pseudonocardiales</taxon>
        <taxon>Pseudonocardiaceae</taxon>
        <taxon>Actinocrispum</taxon>
    </lineage>
</organism>
<dbReference type="Proteomes" id="UP000295680">
    <property type="component" value="Unassembled WGS sequence"/>
</dbReference>
<name>A0A4R2JXF4_9PSEU</name>
<keyword evidence="2" id="KW-0472">Membrane</keyword>
<evidence type="ECO:0000313" key="5">
    <source>
        <dbReference type="EMBL" id="TCO65203.1"/>
    </source>
</evidence>
<comment type="caution">
    <text evidence="5">The sequence shown here is derived from an EMBL/GenBank/DDBJ whole genome shotgun (WGS) entry which is preliminary data.</text>
</comment>
<evidence type="ECO:0000313" key="6">
    <source>
        <dbReference type="Proteomes" id="UP000295680"/>
    </source>
</evidence>
<dbReference type="PROSITE" id="PS51257">
    <property type="entry name" value="PROKAR_LIPOPROTEIN"/>
    <property type="match status" value="1"/>
</dbReference>
<proteinExistence type="predicted"/>
<evidence type="ECO:0000256" key="2">
    <source>
        <dbReference type="SAM" id="Phobius"/>
    </source>
</evidence>
<dbReference type="AlphaFoldDB" id="A0A4R2JXF4"/>
<keyword evidence="3" id="KW-0732">Signal</keyword>
<gene>
    <name evidence="5" type="ORF">EV192_101991</name>
</gene>
<keyword evidence="2" id="KW-1133">Transmembrane helix</keyword>
<evidence type="ECO:0000259" key="4">
    <source>
        <dbReference type="Pfam" id="PF14257"/>
    </source>
</evidence>
<dbReference type="Pfam" id="PF14257">
    <property type="entry name" value="DUF4349"/>
    <property type="match status" value="1"/>
</dbReference>
<keyword evidence="6" id="KW-1185">Reference proteome</keyword>
<dbReference type="InterPro" id="IPR025645">
    <property type="entry name" value="DUF4349"/>
</dbReference>
<evidence type="ECO:0000256" key="3">
    <source>
        <dbReference type="SAM" id="SignalP"/>
    </source>
</evidence>